<dbReference type="KEGG" id="cqu:CpipJ_CPIJ002541"/>
<feature type="compositionally biased region" description="Polar residues" evidence="3">
    <location>
        <begin position="275"/>
        <end position="285"/>
    </location>
</feature>
<dbReference type="InterPro" id="IPR029063">
    <property type="entry name" value="SAM-dependent_MTases_sf"/>
</dbReference>
<dbReference type="GO" id="GO:0030488">
    <property type="term" value="P:tRNA methylation"/>
    <property type="evidence" value="ECO:0007669"/>
    <property type="project" value="TreeGrafter"/>
</dbReference>
<evidence type="ECO:0000256" key="2">
    <source>
        <dbReference type="ARBA" id="ARBA00022679"/>
    </source>
</evidence>
<proteinExistence type="predicted"/>
<name>B0W676_CULQU</name>
<feature type="compositionally biased region" description="Low complexity" evidence="3">
    <location>
        <begin position="505"/>
        <end position="524"/>
    </location>
</feature>
<feature type="region of interest" description="Disordered" evidence="3">
    <location>
        <begin position="176"/>
        <end position="261"/>
    </location>
</feature>
<dbReference type="eggNOG" id="KOG1331">
    <property type="taxonomic scope" value="Eukaryota"/>
</dbReference>
<dbReference type="FunFam" id="3.40.50.150:FF:000319">
    <property type="entry name" value="Fire dancer"/>
    <property type="match status" value="1"/>
</dbReference>
<feature type="compositionally biased region" description="Low complexity" evidence="3">
    <location>
        <begin position="484"/>
        <end position="497"/>
    </location>
</feature>
<dbReference type="GO" id="GO:0000049">
    <property type="term" value="F:tRNA binding"/>
    <property type="evidence" value="ECO:0007669"/>
    <property type="project" value="TreeGrafter"/>
</dbReference>
<feature type="compositionally biased region" description="Polar residues" evidence="3">
    <location>
        <begin position="783"/>
        <end position="800"/>
    </location>
</feature>
<feature type="region of interest" description="Disordered" evidence="3">
    <location>
        <begin position="275"/>
        <end position="460"/>
    </location>
</feature>
<sequence>MRYGKLAGSKKSPWFLESWSSRETKHDSSLDYEDAKDLPIELRRLEDFDDLPEPPLSAGLKSRSLDYKLCESAQAYREHITRNESRIQLLRKQSSLNEELMAESRLREKDRIRKRIQKQMSLNESFLCRSLFTKRLAVIKEGFTTKLKTSTGSLERVTKNGFVKIMQNIKATAQAHHSHNYAQNRSYDSYPPGYAPYGPDGRPGSHHLSRNNSTNNGSNGSDKLNGMGTSQDDSKPRRHSRESGSDSSKDSSLQSDTSIESEDSFASVIFIPKPEQQQQTPMLSNNGGGDGFGAGPCRMPSGPTSPMVMPCPTPAHSPAPPRTKPGSTSETNGCSSSGNGLDGAASQFTFEDTSVLPKLDEVSPTSSSFVNSAPSSSIKNLKSPPSNASACSSFTTASSSKTSSAIPATIAATTTARSSPPVQKITRQQIKDLPPIPKFRKSGNYPILRRQSSTSSAATAPVVPKLLSLELFNPETDDLDSDSSEPSSPDSIDSVISALRPSVSPQPAVTAANAAPQPTTQPSTIPPLIEAAAVVAHKLEDAVGLVLRESESKSTKLPNGVPPGASSTNDTDLDDTSCRQHLVDFAEKLSAQLLKELDSEKQRCESSFDEDDDVFSEGKLKQKTLTLSDAHPITDPYLKKLNGDLRDLNQLRAELRERRLMLANLSHIGCSSGLGGSNDSLGPISYGSSMTPIIQEEGSDDDEDEDEQQQLHESCEMEHEDFDGFYGLRGNMKNLSKNDEFVIIPELDEEDTEMASDTALLIQEEDSSEEHPQNTDLPGASPGNHSQHQSKSTTQPPQLQPATAVPVLTTLSAEPSNSKQKMVGTAAANKSSIESHASVESWAHSNSSASLDSPSAGGAATHHRYYHVFREGELDALINHHVTSLHIVSSYYERASWCVVAEKVQVWTI</sequence>
<dbReference type="PANTHER" id="PTHR13069:SF37">
    <property type="entry name" value="FIRE DANCER"/>
    <property type="match status" value="1"/>
</dbReference>
<feature type="compositionally biased region" description="Low complexity" evidence="3">
    <location>
        <begin position="210"/>
        <end position="221"/>
    </location>
</feature>
<dbReference type="STRING" id="7176.B0W676"/>
<evidence type="ECO:0000313" key="5">
    <source>
        <dbReference type="EnsemblMetazoa" id="CPIJ002541-PA"/>
    </source>
</evidence>
<dbReference type="GO" id="GO:0005737">
    <property type="term" value="C:cytoplasm"/>
    <property type="evidence" value="ECO:0007669"/>
    <property type="project" value="TreeGrafter"/>
</dbReference>
<feature type="compositionally biased region" description="Acidic residues" evidence="3">
    <location>
        <begin position="697"/>
        <end position="708"/>
    </location>
</feature>
<keyword evidence="6" id="KW-1185">Reference proteome</keyword>
<dbReference type="PANTHER" id="PTHR13069">
    <property type="entry name" value="ALKYLATED DNA REPAIR PROTEIN ALKB HOMOLOG 8"/>
    <property type="match status" value="1"/>
</dbReference>
<feature type="compositionally biased region" description="Low complexity" evidence="3">
    <location>
        <begin position="363"/>
        <end position="377"/>
    </location>
</feature>
<evidence type="ECO:0000256" key="3">
    <source>
        <dbReference type="SAM" id="MobiDB-lite"/>
    </source>
</evidence>
<dbReference type="EMBL" id="DS231847">
    <property type="protein sequence ID" value="EDS36423.1"/>
    <property type="molecule type" value="Genomic_DNA"/>
</dbReference>
<dbReference type="GO" id="GO:0005634">
    <property type="term" value="C:nucleus"/>
    <property type="evidence" value="ECO:0007669"/>
    <property type="project" value="TreeGrafter"/>
</dbReference>
<feature type="region of interest" description="Disordered" evidence="3">
    <location>
        <begin position="550"/>
        <end position="575"/>
    </location>
</feature>
<feature type="region of interest" description="Disordered" evidence="3">
    <location>
        <begin position="765"/>
        <end position="800"/>
    </location>
</feature>
<feature type="compositionally biased region" description="Polar residues" evidence="3">
    <location>
        <begin position="325"/>
        <end position="339"/>
    </location>
</feature>
<keyword evidence="1" id="KW-0489">Methyltransferase</keyword>
<dbReference type="VEuPathDB" id="VectorBase:CQUJHB003546"/>
<reference evidence="4" key="1">
    <citation type="submission" date="2007-03" db="EMBL/GenBank/DDBJ databases">
        <title>Annotation of Culex pipiens quinquefasciatus.</title>
        <authorList>
            <consortium name="The Broad Institute Genome Sequencing Platform"/>
            <person name="Atkinson P.W."/>
            <person name="Hemingway J."/>
            <person name="Christensen B.M."/>
            <person name="Higgs S."/>
            <person name="Kodira C."/>
            <person name="Hannick L."/>
            <person name="Megy K."/>
            <person name="O'Leary S."/>
            <person name="Pearson M."/>
            <person name="Haas B.J."/>
            <person name="Mauceli E."/>
            <person name="Wortman J.R."/>
            <person name="Lee N.H."/>
            <person name="Guigo R."/>
            <person name="Stanke M."/>
            <person name="Alvarado L."/>
            <person name="Amedeo P."/>
            <person name="Antoine C.H."/>
            <person name="Arensburger P."/>
            <person name="Bidwell S.L."/>
            <person name="Crawford M."/>
            <person name="Camaro F."/>
            <person name="Devon K."/>
            <person name="Engels R."/>
            <person name="Hammond M."/>
            <person name="Howarth C."/>
            <person name="Koehrsen M."/>
            <person name="Lawson D."/>
            <person name="Montgomery P."/>
            <person name="Nene V."/>
            <person name="Nusbaum C."/>
            <person name="Puiu D."/>
            <person name="Romero-Severson J."/>
            <person name="Severson D.W."/>
            <person name="Shumway M."/>
            <person name="Sisk P."/>
            <person name="Stolte C."/>
            <person name="Zeng Q."/>
            <person name="Eisenstadt E."/>
            <person name="Fraser-Liggett C."/>
            <person name="Strausberg R."/>
            <person name="Galagan J."/>
            <person name="Birren B."/>
            <person name="Collins F.H."/>
        </authorList>
    </citation>
    <scope>NUCLEOTIDE SEQUENCE [LARGE SCALE GENOMIC DNA]</scope>
    <source>
        <strain evidence="4">JHB</strain>
    </source>
</reference>
<dbReference type="GO" id="GO:0106335">
    <property type="term" value="F:tRNA (5-carboxymethyluridine(34)-5-O)-methyltransferase activity"/>
    <property type="evidence" value="ECO:0007669"/>
    <property type="project" value="TreeGrafter"/>
</dbReference>
<evidence type="ECO:0000313" key="6">
    <source>
        <dbReference type="Proteomes" id="UP000002320"/>
    </source>
</evidence>
<evidence type="ECO:0000313" key="4">
    <source>
        <dbReference type="EMBL" id="EDS36423.1"/>
    </source>
</evidence>
<dbReference type="GO" id="GO:0002098">
    <property type="term" value="P:tRNA wobble uridine modification"/>
    <property type="evidence" value="ECO:0007669"/>
    <property type="project" value="TreeGrafter"/>
</dbReference>
<evidence type="ECO:0000256" key="1">
    <source>
        <dbReference type="ARBA" id="ARBA00022603"/>
    </source>
</evidence>
<feature type="compositionally biased region" description="Low complexity" evidence="3">
    <location>
        <begin position="386"/>
        <end position="419"/>
    </location>
</feature>
<dbReference type="AlphaFoldDB" id="B0W676"/>
<accession>B0W676</accession>
<feature type="region of interest" description="Disordered" evidence="3">
    <location>
        <begin position="473"/>
        <end position="524"/>
    </location>
</feature>
<organism>
    <name type="scientific">Culex quinquefasciatus</name>
    <name type="common">Southern house mosquito</name>
    <name type="synonym">Culex pungens</name>
    <dbReference type="NCBI Taxonomy" id="7176"/>
    <lineage>
        <taxon>Eukaryota</taxon>
        <taxon>Metazoa</taxon>
        <taxon>Ecdysozoa</taxon>
        <taxon>Arthropoda</taxon>
        <taxon>Hexapoda</taxon>
        <taxon>Insecta</taxon>
        <taxon>Pterygota</taxon>
        <taxon>Neoptera</taxon>
        <taxon>Endopterygota</taxon>
        <taxon>Diptera</taxon>
        <taxon>Nematocera</taxon>
        <taxon>Culicoidea</taxon>
        <taxon>Culicidae</taxon>
        <taxon>Culicinae</taxon>
        <taxon>Culicini</taxon>
        <taxon>Culex</taxon>
        <taxon>Culex</taxon>
    </lineage>
</organism>
<dbReference type="OMA" id="CEMEHED"/>
<dbReference type="Proteomes" id="UP000002320">
    <property type="component" value="Unassembled WGS sequence"/>
</dbReference>
<dbReference type="InParanoid" id="B0W676"/>
<dbReference type="VEuPathDB" id="VectorBase:CPIJ002541"/>
<feature type="compositionally biased region" description="Low complexity" evidence="3">
    <location>
        <begin position="186"/>
        <end position="202"/>
    </location>
</feature>
<dbReference type="FunCoup" id="B0W676">
    <property type="interactions" value="46"/>
</dbReference>
<keyword evidence="2" id="KW-0808">Transferase</keyword>
<dbReference type="InterPro" id="IPR051422">
    <property type="entry name" value="AlkB_tRNA_MeTrf/Diox"/>
</dbReference>
<feature type="region of interest" description="Disordered" evidence="3">
    <location>
        <begin position="681"/>
        <end position="712"/>
    </location>
</feature>
<gene>
    <name evidence="5" type="primary">6033812</name>
    <name evidence="4" type="ORF">CpipJ_CPIJ002541</name>
</gene>
<protein>
    <submittedName>
        <fullName evidence="4 5">Uncharacterized protein</fullName>
    </submittedName>
</protein>
<feature type="compositionally biased region" description="Pro residues" evidence="3">
    <location>
        <begin position="309"/>
        <end position="323"/>
    </location>
</feature>
<dbReference type="HOGENOM" id="CLU_003944_0_0_1"/>
<dbReference type="OrthoDB" id="271595at2759"/>
<dbReference type="Gene3D" id="3.40.50.150">
    <property type="entry name" value="Vaccinia Virus protein VP39"/>
    <property type="match status" value="1"/>
</dbReference>
<reference evidence="5" key="2">
    <citation type="submission" date="2020-05" db="UniProtKB">
        <authorList>
            <consortium name="EnsemblMetazoa"/>
        </authorList>
    </citation>
    <scope>IDENTIFICATION</scope>
    <source>
        <strain evidence="5">JHB</strain>
    </source>
</reference>
<dbReference type="EnsemblMetazoa" id="CPIJ002541-RA">
    <property type="protein sequence ID" value="CPIJ002541-PA"/>
    <property type="gene ID" value="CPIJ002541"/>
</dbReference>